<gene>
    <name evidence="1" type="ordered locus">LRHM_2735</name>
</gene>
<reference evidence="1 2" key="1">
    <citation type="journal article" date="2009" name="J. Bacteriol.">
        <title>Complete genome sequence of the probiotic Lactobacillus rhamnosus ATCC 53103.</title>
        <authorList>
            <person name="Morita H."/>
            <person name="Toh H."/>
            <person name="Oshima K."/>
            <person name="Murakami M."/>
            <person name="Taylor T.D."/>
            <person name="Igimi S."/>
            <person name="Hattori M."/>
        </authorList>
    </citation>
    <scope>NUCLEOTIDE SEQUENCE [LARGE SCALE GENOMIC DNA]</scope>
    <source>
        <strain evidence="2">ATCC 53103 / LMG 18243 / GG [Tokyo]</strain>
    </source>
</reference>
<dbReference type="KEGG" id="lrg:LRHM_2735"/>
<sequence length="198" mass="22679">MKASDMLLSFSVNWLIMAIFPLFLSICLSVYSGYLRKKFRINPISIKKAFKSSDDGYFRFREQNNSKIGKLAYLQRMMLVIIGLGYFISLAFLLSIFWELFNRHPLIRTAPFALCAVSLTLVFDILLQSTSKKKLILQIMEYQHLKAKGSLTAPVKDFFGSKQPLISMRLFTLGMTSSALLIVSFFCLFIDLTQPLSR</sequence>
<dbReference type="EMBL" id="AP011548">
    <property type="protein sequence ID" value="BAI43262.1"/>
    <property type="molecule type" value="Genomic_DNA"/>
</dbReference>
<accession>A0A809N9I3</accession>
<dbReference type="AlphaFoldDB" id="A0A809N9I3"/>
<organism evidence="1 2">
    <name type="scientific">Lacticaseibacillus rhamnosus (strain ATCC 53103 / LMG 18243 / GG)</name>
    <name type="common">Lactobacillus rhamnosus</name>
    <dbReference type="NCBI Taxonomy" id="568703"/>
    <lineage>
        <taxon>Bacteria</taxon>
        <taxon>Bacillati</taxon>
        <taxon>Bacillota</taxon>
        <taxon>Bacilli</taxon>
        <taxon>Lactobacillales</taxon>
        <taxon>Lactobacillaceae</taxon>
        <taxon>Lacticaseibacillus</taxon>
    </lineage>
</organism>
<evidence type="ECO:0000313" key="1">
    <source>
        <dbReference type="EMBL" id="BAI43262.1"/>
    </source>
</evidence>
<dbReference type="Proteomes" id="UP000002067">
    <property type="component" value="Chromosome"/>
</dbReference>
<name>A0A809N9I3_LACRG</name>
<proteinExistence type="predicted"/>
<evidence type="ECO:0000313" key="2">
    <source>
        <dbReference type="Proteomes" id="UP000002067"/>
    </source>
</evidence>
<protein>
    <submittedName>
        <fullName evidence="1">Uncharacterized protein</fullName>
    </submittedName>
</protein>